<dbReference type="Proteomes" id="UP001460270">
    <property type="component" value="Unassembled WGS sequence"/>
</dbReference>
<keyword evidence="2 6" id="KW-0479">Metal-binding</keyword>
<dbReference type="GO" id="GO:0046872">
    <property type="term" value="F:metal ion binding"/>
    <property type="evidence" value="ECO:0007669"/>
    <property type="project" value="UniProtKB-KW"/>
</dbReference>
<dbReference type="PANTHER" id="PTHR11771">
    <property type="entry name" value="LIPOXYGENASE"/>
    <property type="match status" value="1"/>
</dbReference>
<protein>
    <recommendedName>
        <fullName evidence="7">Lipoxygenase domain-containing protein</fullName>
    </recommendedName>
</protein>
<comment type="caution">
    <text evidence="8">The sequence shown here is derived from an EMBL/GenBank/DDBJ whole genome shotgun (WGS) entry which is preliminary data.</text>
</comment>
<keyword evidence="9" id="KW-1185">Reference proteome</keyword>
<dbReference type="AlphaFoldDB" id="A0AAW0MZN4"/>
<comment type="cofactor">
    <cofactor evidence="1 6">
        <name>Fe cation</name>
        <dbReference type="ChEBI" id="CHEBI:24875"/>
    </cofactor>
</comment>
<keyword evidence="5 6" id="KW-0408">Iron</keyword>
<evidence type="ECO:0000256" key="4">
    <source>
        <dbReference type="ARBA" id="ARBA00023002"/>
    </source>
</evidence>
<keyword evidence="4 6" id="KW-0560">Oxidoreductase</keyword>
<proteinExistence type="inferred from homology"/>
<feature type="domain" description="Lipoxygenase" evidence="7">
    <location>
        <begin position="1"/>
        <end position="317"/>
    </location>
</feature>
<dbReference type="InterPro" id="IPR000907">
    <property type="entry name" value="LipOase"/>
</dbReference>
<dbReference type="PROSITE" id="PS00711">
    <property type="entry name" value="LIPOXYGENASE_1"/>
    <property type="match status" value="1"/>
</dbReference>
<dbReference type="SUPFAM" id="SSF48484">
    <property type="entry name" value="Lipoxigenase"/>
    <property type="match status" value="1"/>
</dbReference>
<evidence type="ECO:0000256" key="2">
    <source>
        <dbReference type="ARBA" id="ARBA00022723"/>
    </source>
</evidence>
<dbReference type="InterPro" id="IPR020834">
    <property type="entry name" value="LipOase_CS"/>
</dbReference>
<reference evidence="9" key="1">
    <citation type="submission" date="2024-04" db="EMBL/GenBank/DDBJ databases">
        <title>Salinicola lusitanus LLJ914,a marine bacterium isolated from the Okinawa Trough.</title>
        <authorList>
            <person name="Li J."/>
        </authorList>
    </citation>
    <scope>NUCLEOTIDE SEQUENCE [LARGE SCALE GENOMIC DNA]</scope>
</reference>
<evidence type="ECO:0000313" key="9">
    <source>
        <dbReference type="Proteomes" id="UP001460270"/>
    </source>
</evidence>
<evidence type="ECO:0000256" key="6">
    <source>
        <dbReference type="RuleBase" id="RU003974"/>
    </source>
</evidence>
<evidence type="ECO:0000256" key="1">
    <source>
        <dbReference type="ARBA" id="ARBA00001962"/>
    </source>
</evidence>
<evidence type="ECO:0000259" key="7">
    <source>
        <dbReference type="PROSITE" id="PS51393"/>
    </source>
</evidence>
<dbReference type="EMBL" id="JBBPFD010000020">
    <property type="protein sequence ID" value="KAK7884627.1"/>
    <property type="molecule type" value="Genomic_DNA"/>
</dbReference>
<evidence type="ECO:0000313" key="8">
    <source>
        <dbReference type="EMBL" id="KAK7884627.1"/>
    </source>
</evidence>
<dbReference type="InterPro" id="IPR013819">
    <property type="entry name" value="LipOase_C"/>
</dbReference>
<gene>
    <name evidence="8" type="ORF">WMY93_027750</name>
</gene>
<sequence length="317" mass="35877">MFIKNTVIMEQQSVHHLMNTHLLEEVFTVATLRNLPTVHPIHKLLVPHFKDTIPMNIKARTFLFDKVLELCSVGSKGLKELMKRSFSELTYSDLCLPENITSRGLDSVPNFYYRDDGLMLWAIIHSFAQAVIEHFYPSNADVQRDSELQDWISEIFTYGFLGNKESSCPTSFSSVQDLVKFITMVIFTASGQHAALNNGQFDYQTYLPNASLLLVRAPPTTKGQSTMQSVLDALPNVGDTGRFTSAAWILSAQYSDLVNTFGHLHDERFDDPILTQMMKEFQAQLSNLEETITQRNKGLPVPYTYLLPSQVENSIAI</sequence>
<dbReference type="Gene3D" id="1.20.245.10">
    <property type="entry name" value="Lipoxygenase-1, Domain 5"/>
    <property type="match status" value="1"/>
</dbReference>
<dbReference type="InterPro" id="IPR036226">
    <property type="entry name" value="LipOase_C_sf"/>
</dbReference>
<organism evidence="8 9">
    <name type="scientific">Mugilogobius chulae</name>
    <name type="common">yellowstripe goby</name>
    <dbReference type="NCBI Taxonomy" id="88201"/>
    <lineage>
        <taxon>Eukaryota</taxon>
        <taxon>Metazoa</taxon>
        <taxon>Chordata</taxon>
        <taxon>Craniata</taxon>
        <taxon>Vertebrata</taxon>
        <taxon>Euteleostomi</taxon>
        <taxon>Actinopterygii</taxon>
        <taxon>Neopterygii</taxon>
        <taxon>Teleostei</taxon>
        <taxon>Neoteleostei</taxon>
        <taxon>Acanthomorphata</taxon>
        <taxon>Gobiaria</taxon>
        <taxon>Gobiiformes</taxon>
        <taxon>Gobioidei</taxon>
        <taxon>Gobiidae</taxon>
        <taxon>Gobionellinae</taxon>
        <taxon>Mugilogobius</taxon>
    </lineage>
</organism>
<accession>A0AAW0MZN4</accession>
<dbReference type="GO" id="GO:0016702">
    <property type="term" value="F:oxidoreductase activity, acting on single donors with incorporation of molecular oxygen, incorporation of two atoms of oxygen"/>
    <property type="evidence" value="ECO:0007669"/>
    <property type="project" value="InterPro"/>
</dbReference>
<dbReference type="PRINTS" id="PR00087">
    <property type="entry name" value="LIPOXYGENASE"/>
</dbReference>
<dbReference type="GO" id="GO:0034440">
    <property type="term" value="P:lipid oxidation"/>
    <property type="evidence" value="ECO:0007669"/>
    <property type="project" value="InterPro"/>
</dbReference>
<name>A0AAW0MZN4_9GOBI</name>
<dbReference type="InterPro" id="IPR020833">
    <property type="entry name" value="LipOase_Fe_BS"/>
</dbReference>
<evidence type="ECO:0000256" key="3">
    <source>
        <dbReference type="ARBA" id="ARBA00022964"/>
    </source>
</evidence>
<dbReference type="Pfam" id="PF00305">
    <property type="entry name" value="Lipoxygenase"/>
    <property type="match status" value="1"/>
</dbReference>
<dbReference type="PROSITE" id="PS00081">
    <property type="entry name" value="LIPOXYGENASE_2"/>
    <property type="match status" value="1"/>
</dbReference>
<comment type="similarity">
    <text evidence="6">Belongs to the lipoxygenase family.</text>
</comment>
<keyword evidence="3 6" id="KW-0223">Dioxygenase</keyword>
<evidence type="ECO:0000256" key="5">
    <source>
        <dbReference type="ARBA" id="ARBA00023004"/>
    </source>
</evidence>
<dbReference type="PROSITE" id="PS51393">
    <property type="entry name" value="LIPOXYGENASE_3"/>
    <property type="match status" value="1"/>
</dbReference>